<dbReference type="GO" id="GO:0034039">
    <property type="term" value="F:8-oxo-7,8-dihydroguanine DNA N-glycosylase activity"/>
    <property type="evidence" value="ECO:0007669"/>
    <property type="project" value="TreeGrafter"/>
</dbReference>
<dbReference type="CDD" id="cd03431">
    <property type="entry name" value="NUDIX_DNA_Glycosylase_C-MutY"/>
    <property type="match status" value="1"/>
</dbReference>
<dbReference type="GO" id="GO:0006284">
    <property type="term" value="P:base-excision repair"/>
    <property type="evidence" value="ECO:0007669"/>
    <property type="project" value="UniProtKB-UniRule"/>
</dbReference>
<dbReference type="Gene3D" id="1.10.1670.10">
    <property type="entry name" value="Helix-hairpin-Helix base-excision DNA repair enzymes (C-terminal)"/>
    <property type="match status" value="1"/>
</dbReference>
<evidence type="ECO:0000256" key="2">
    <source>
        <dbReference type="ARBA" id="ARBA00002933"/>
    </source>
</evidence>
<evidence type="ECO:0000256" key="13">
    <source>
        <dbReference type="ARBA" id="ARBA00023295"/>
    </source>
</evidence>
<dbReference type="GO" id="GO:0051539">
    <property type="term" value="F:4 iron, 4 sulfur cluster binding"/>
    <property type="evidence" value="ECO:0007669"/>
    <property type="project" value="UniProtKB-UniRule"/>
</dbReference>
<dbReference type="SUPFAM" id="SSF55811">
    <property type="entry name" value="Nudix"/>
    <property type="match status" value="1"/>
</dbReference>
<evidence type="ECO:0000256" key="1">
    <source>
        <dbReference type="ARBA" id="ARBA00000843"/>
    </source>
</evidence>
<dbReference type="Pfam" id="PF00730">
    <property type="entry name" value="HhH-GPD"/>
    <property type="match status" value="1"/>
</dbReference>
<keyword evidence="9" id="KW-0378">Hydrolase</keyword>
<dbReference type="GO" id="GO:0006298">
    <property type="term" value="P:mismatch repair"/>
    <property type="evidence" value="ECO:0007669"/>
    <property type="project" value="TreeGrafter"/>
</dbReference>
<dbReference type="AlphaFoldDB" id="A0A348HIA3"/>
<comment type="similarity">
    <text evidence="3 14">Belongs to the Nth/MutY family.</text>
</comment>
<dbReference type="STRING" id="1123510.GCA_000620025_01795"/>
<dbReference type="Proteomes" id="UP000267342">
    <property type="component" value="Chromosome"/>
</dbReference>
<dbReference type="Gene3D" id="3.90.79.10">
    <property type="entry name" value="Nucleoside Triphosphate Pyrophosphohydrolase"/>
    <property type="match status" value="1"/>
</dbReference>
<dbReference type="InterPro" id="IPR005760">
    <property type="entry name" value="A/G_AdeGlyc_MutY"/>
</dbReference>
<evidence type="ECO:0000313" key="16">
    <source>
        <dbReference type="EMBL" id="BBG31355.1"/>
    </source>
</evidence>
<dbReference type="GO" id="GO:0035485">
    <property type="term" value="F:adenine/guanine mispair binding"/>
    <property type="evidence" value="ECO:0007669"/>
    <property type="project" value="TreeGrafter"/>
</dbReference>
<dbReference type="KEGG" id="zpl:ZBT109_2628"/>
<keyword evidence="12" id="KW-0234">DNA repair</keyword>
<keyword evidence="6" id="KW-0004">4Fe-4S</keyword>
<evidence type="ECO:0000256" key="11">
    <source>
        <dbReference type="ARBA" id="ARBA00023014"/>
    </source>
</evidence>
<evidence type="ECO:0000256" key="4">
    <source>
        <dbReference type="ARBA" id="ARBA00012045"/>
    </source>
</evidence>
<feature type="domain" description="HhH-GPD" evidence="15">
    <location>
        <begin position="54"/>
        <end position="206"/>
    </location>
</feature>
<dbReference type="EC" id="3.2.2.31" evidence="4 14"/>
<dbReference type="NCBIfam" id="NF008132">
    <property type="entry name" value="PRK10880.1"/>
    <property type="match status" value="1"/>
</dbReference>
<keyword evidence="13 14" id="KW-0326">Glycosidase</keyword>
<dbReference type="InterPro" id="IPR000445">
    <property type="entry name" value="HhH_motif"/>
</dbReference>
<dbReference type="FunFam" id="1.10.340.30:FF:000002">
    <property type="entry name" value="Adenine DNA glycosylase"/>
    <property type="match status" value="1"/>
</dbReference>
<dbReference type="NCBIfam" id="TIGR01084">
    <property type="entry name" value="mutY"/>
    <property type="match status" value="1"/>
</dbReference>
<evidence type="ECO:0000256" key="8">
    <source>
        <dbReference type="ARBA" id="ARBA00022763"/>
    </source>
</evidence>
<dbReference type="InterPro" id="IPR029119">
    <property type="entry name" value="MutY_C"/>
</dbReference>
<comment type="catalytic activity">
    <reaction evidence="1 14">
        <text>Hydrolyzes free adenine bases from 7,8-dihydro-8-oxoguanine:adenine mismatched double-stranded DNA, leaving an apurinic site.</text>
        <dbReference type="EC" id="3.2.2.31"/>
    </reaction>
</comment>
<comment type="function">
    <text evidence="2">Adenine glycosylase active on G-A mispairs. MutY also corrects error-prone DNA synthesis past GO lesions which are due to the oxidatively damaged form of guanine: 7,8-dihydro-8-oxoguanine (8-oxo-dGTP).</text>
</comment>
<dbReference type="SUPFAM" id="SSF48150">
    <property type="entry name" value="DNA-glycosylase"/>
    <property type="match status" value="1"/>
</dbReference>
<gene>
    <name evidence="16" type="ORF">ZBT109_2628</name>
</gene>
<organism evidence="16 17">
    <name type="scientific">Zymobacter palmae</name>
    <dbReference type="NCBI Taxonomy" id="33074"/>
    <lineage>
        <taxon>Bacteria</taxon>
        <taxon>Pseudomonadati</taxon>
        <taxon>Pseudomonadota</taxon>
        <taxon>Gammaproteobacteria</taxon>
        <taxon>Oceanospirillales</taxon>
        <taxon>Halomonadaceae</taxon>
        <taxon>Zymobacter group</taxon>
        <taxon>Zymobacter</taxon>
    </lineage>
</organism>
<dbReference type="CDD" id="cd00056">
    <property type="entry name" value="ENDO3c"/>
    <property type="match status" value="1"/>
</dbReference>
<dbReference type="InterPro" id="IPR044298">
    <property type="entry name" value="MIG/MutY"/>
</dbReference>
<reference evidence="16 17" key="1">
    <citation type="submission" date="2018-09" db="EMBL/GenBank/DDBJ databases">
        <title>Zymobacter palmae IAM14233 (=T109) whole genome analysis.</title>
        <authorList>
            <person name="Yanase H."/>
        </authorList>
    </citation>
    <scope>NUCLEOTIDE SEQUENCE [LARGE SCALE GENOMIC DNA]</scope>
    <source>
        <strain evidence="16 17">IAM14233</strain>
    </source>
</reference>
<dbReference type="PANTHER" id="PTHR42944">
    <property type="entry name" value="ADENINE DNA GLYCOSYLASE"/>
    <property type="match status" value="1"/>
</dbReference>
<dbReference type="InterPro" id="IPR015797">
    <property type="entry name" value="NUDIX_hydrolase-like_dom_sf"/>
</dbReference>
<evidence type="ECO:0000256" key="6">
    <source>
        <dbReference type="ARBA" id="ARBA00022485"/>
    </source>
</evidence>
<evidence type="ECO:0000256" key="3">
    <source>
        <dbReference type="ARBA" id="ARBA00008343"/>
    </source>
</evidence>
<keyword evidence="8 14" id="KW-0227">DNA damage</keyword>
<dbReference type="GO" id="GO:0000701">
    <property type="term" value="F:purine-specific mismatch base pair DNA N-glycosylase activity"/>
    <property type="evidence" value="ECO:0007669"/>
    <property type="project" value="UniProtKB-EC"/>
</dbReference>
<evidence type="ECO:0000256" key="5">
    <source>
        <dbReference type="ARBA" id="ARBA00022023"/>
    </source>
</evidence>
<proteinExistence type="inferred from homology"/>
<keyword evidence="17" id="KW-1185">Reference proteome</keyword>
<dbReference type="Gene3D" id="1.10.340.30">
    <property type="entry name" value="Hypothetical protein, domain 2"/>
    <property type="match status" value="1"/>
</dbReference>
<keyword evidence="10 14" id="KW-0408">Iron</keyword>
<sequence>MARQTDGPIAPLPSLYPAAAFQQRVLAWFDEHGRKHLPWQQNQTPYRVWVSEIMLQQTQVATVIDYFDRFMARFPTVEALAAAPLDDVLHLWTGLGYYARARNLHKAAIVVVEQYGGRFPTDSVDEMASLPGIGRSTAGAVISLATGQRAPILDGNVKRVLTRLHAVEGWPGRPAVERTLWDIAEHYTPTERAGDYTQVMMDLGATLCTRKAPACLLCPVQNWCEAHRMGRETDFPSSKPKKAAPTRYAHALMLVNRAGHVMLEQRPAEGIWGGLWSFPQCDGAAEVKDWCERWGIGDSIEYWTPFTHIFSHFRLEMTPVLIECSHALPAEAFSRPTCWRSPATLDGIGLAAPVKTLLGQLAAHLDAAG</sequence>
<accession>A0A348HIA3</accession>
<dbReference type="GO" id="GO:0032357">
    <property type="term" value="F:oxidized purine DNA binding"/>
    <property type="evidence" value="ECO:0007669"/>
    <property type="project" value="TreeGrafter"/>
</dbReference>
<protein>
    <recommendedName>
        <fullName evidence="5 14">Adenine DNA glycosylase</fullName>
        <ecNumber evidence="4 14">3.2.2.31</ecNumber>
    </recommendedName>
</protein>
<dbReference type="PANTHER" id="PTHR42944:SF1">
    <property type="entry name" value="ADENINE DNA GLYCOSYLASE"/>
    <property type="match status" value="1"/>
</dbReference>
<comment type="cofactor">
    <cofactor evidence="14">
        <name>[4Fe-4S] cluster</name>
        <dbReference type="ChEBI" id="CHEBI:49883"/>
    </cofactor>
    <text evidence="14">Binds 1 [4Fe-4S] cluster.</text>
</comment>
<evidence type="ECO:0000256" key="10">
    <source>
        <dbReference type="ARBA" id="ARBA00023004"/>
    </source>
</evidence>
<name>A0A348HIA3_9GAMM</name>
<dbReference type="Pfam" id="PF14815">
    <property type="entry name" value="NUDIX_4"/>
    <property type="match status" value="1"/>
</dbReference>
<dbReference type="Pfam" id="PF00633">
    <property type="entry name" value="HHH"/>
    <property type="match status" value="1"/>
</dbReference>
<keyword evidence="7" id="KW-0479">Metal-binding</keyword>
<dbReference type="InterPro" id="IPR011257">
    <property type="entry name" value="DNA_glycosylase"/>
</dbReference>
<keyword evidence="11" id="KW-0411">Iron-sulfur</keyword>
<evidence type="ECO:0000313" key="17">
    <source>
        <dbReference type="Proteomes" id="UP000267342"/>
    </source>
</evidence>
<evidence type="ECO:0000256" key="7">
    <source>
        <dbReference type="ARBA" id="ARBA00022723"/>
    </source>
</evidence>
<dbReference type="InterPro" id="IPR003265">
    <property type="entry name" value="HhH-GPD_domain"/>
</dbReference>
<dbReference type="RefSeq" id="WP_051523776.1">
    <property type="nucleotide sequence ID" value="NZ_AP018933.1"/>
</dbReference>
<dbReference type="InterPro" id="IPR023170">
    <property type="entry name" value="HhH_base_excis_C"/>
</dbReference>
<evidence type="ECO:0000256" key="14">
    <source>
        <dbReference type="RuleBase" id="RU365096"/>
    </source>
</evidence>
<evidence type="ECO:0000256" key="9">
    <source>
        <dbReference type="ARBA" id="ARBA00022801"/>
    </source>
</evidence>
<dbReference type="GO" id="GO:0046872">
    <property type="term" value="F:metal ion binding"/>
    <property type="evidence" value="ECO:0007669"/>
    <property type="project" value="UniProtKB-UniRule"/>
</dbReference>
<dbReference type="EMBL" id="AP018933">
    <property type="protein sequence ID" value="BBG31355.1"/>
    <property type="molecule type" value="Genomic_DNA"/>
</dbReference>
<evidence type="ECO:0000259" key="15">
    <source>
        <dbReference type="SMART" id="SM00478"/>
    </source>
</evidence>
<evidence type="ECO:0000256" key="12">
    <source>
        <dbReference type="ARBA" id="ARBA00023204"/>
    </source>
</evidence>
<dbReference type="SMART" id="SM00478">
    <property type="entry name" value="ENDO3c"/>
    <property type="match status" value="1"/>
</dbReference>